<feature type="domain" description="Major facilitator superfamily (MFS) profile" evidence="9">
    <location>
        <begin position="15"/>
        <end position="397"/>
    </location>
</feature>
<keyword evidence="6 8" id="KW-1133">Transmembrane helix</keyword>
<feature type="transmembrane region" description="Helical" evidence="8">
    <location>
        <begin position="114"/>
        <end position="132"/>
    </location>
</feature>
<comment type="subcellular location">
    <subcellularLocation>
        <location evidence="1">Cell membrane</location>
        <topology evidence="1">Multi-pass membrane protein</topology>
    </subcellularLocation>
</comment>
<dbReference type="InterPro" id="IPR005829">
    <property type="entry name" value="Sugar_transporter_CS"/>
</dbReference>
<dbReference type="InterPro" id="IPR011701">
    <property type="entry name" value="MFS"/>
</dbReference>
<evidence type="ECO:0000256" key="2">
    <source>
        <dbReference type="ARBA" id="ARBA00008335"/>
    </source>
</evidence>
<reference evidence="10 11" key="1">
    <citation type="submission" date="2023-07" db="EMBL/GenBank/DDBJ databases">
        <title>Genomic Encyclopedia of Type Strains, Phase IV (KMG-IV): sequencing the most valuable type-strain genomes for metagenomic binning, comparative biology and taxonomic classification.</title>
        <authorList>
            <person name="Goeker M."/>
        </authorList>
    </citation>
    <scope>NUCLEOTIDE SEQUENCE [LARGE SCALE GENOMIC DNA]</scope>
    <source>
        <strain evidence="10 11">DSM 4006</strain>
    </source>
</reference>
<feature type="transmembrane region" description="Helical" evidence="8">
    <location>
        <begin position="346"/>
        <end position="368"/>
    </location>
</feature>
<dbReference type="InterPro" id="IPR020846">
    <property type="entry name" value="MFS_dom"/>
</dbReference>
<feature type="transmembrane region" description="Helical" evidence="8">
    <location>
        <begin position="88"/>
        <end position="108"/>
    </location>
</feature>
<dbReference type="SUPFAM" id="SSF103473">
    <property type="entry name" value="MFS general substrate transporter"/>
    <property type="match status" value="1"/>
</dbReference>
<evidence type="ECO:0000256" key="6">
    <source>
        <dbReference type="ARBA" id="ARBA00022989"/>
    </source>
</evidence>
<dbReference type="Proteomes" id="UP001232973">
    <property type="component" value="Unassembled WGS sequence"/>
</dbReference>
<dbReference type="PROSITE" id="PS00216">
    <property type="entry name" value="SUGAR_TRANSPORT_1"/>
    <property type="match status" value="1"/>
</dbReference>
<feature type="transmembrane region" description="Helical" evidence="8">
    <location>
        <begin position="223"/>
        <end position="243"/>
    </location>
</feature>
<feature type="transmembrane region" description="Helical" evidence="8">
    <location>
        <begin position="288"/>
        <end position="306"/>
    </location>
</feature>
<accession>A0ABT9XJ35</accession>
<comment type="similarity">
    <text evidence="2">Belongs to the major facilitator superfamily.</text>
</comment>
<evidence type="ECO:0000313" key="10">
    <source>
        <dbReference type="EMBL" id="MDQ0190328.1"/>
    </source>
</evidence>
<evidence type="ECO:0000256" key="5">
    <source>
        <dbReference type="ARBA" id="ARBA00022692"/>
    </source>
</evidence>
<evidence type="ECO:0000256" key="4">
    <source>
        <dbReference type="ARBA" id="ARBA00022475"/>
    </source>
</evidence>
<keyword evidence="3" id="KW-0813">Transport</keyword>
<evidence type="ECO:0000259" key="9">
    <source>
        <dbReference type="PROSITE" id="PS50850"/>
    </source>
</evidence>
<evidence type="ECO:0000256" key="7">
    <source>
        <dbReference type="ARBA" id="ARBA00023136"/>
    </source>
</evidence>
<name>A0ABT9XJ35_9BACL</name>
<feature type="transmembrane region" description="Helical" evidence="8">
    <location>
        <begin position="15"/>
        <end position="35"/>
    </location>
</feature>
<dbReference type="EMBL" id="JAUSTP010000017">
    <property type="protein sequence ID" value="MDQ0190328.1"/>
    <property type="molecule type" value="Genomic_DNA"/>
</dbReference>
<dbReference type="PANTHER" id="PTHR43271">
    <property type="entry name" value="BLL2771 PROTEIN"/>
    <property type="match status" value="1"/>
</dbReference>
<dbReference type="RefSeq" id="WP_274454669.1">
    <property type="nucleotide sequence ID" value="NZ_CP067097.1"/>
</dbReference>
<keyword evidence="4" id="KW-1003">Cell membrane</keyword>
<feature type="transmembrane region" description="Helical" evidence="8">
    <location>
        <begin position="139"/>
        <end position="162"/>
    </location>
</feature>
<sequence length="404" mass="43137">MTNQTSSYIERGNPAFFRAMSALFAGGFTTFAILYSTQPLMPTLSRHFHVAPATASLSLSVTTATLSIAMVIAAGLSESIGRKRLMKWSLVLSSVLAILLAFSPNFGVLLALRTLQGIVLAGLPAIAMAYVSEEFAPQSLGVVMGMYISGTTVGGMVGRIAVGMLSDAFSWHVALAVIGVISLLCAIWFWVSLPLPTHFQPSPQRLGSLLQALWSQLRNPGLLCLYVIGFTLMGGFVTLYNYIGYLLMGPPYNLSQSAVGWIFIVYLMGTLSSTWMGRLADRHGRANMLVTSIAVMLCGLLVTLVPELAVKIVGIAVFTFGFFGGHSIASGWVGRRATHSKAQASSLYLLFYYIGSSVMGALGGIFWSRFAWNGVVAMIGLLIVCALGFALFVPRVRSQGGAAA</sequence>
<protein>
    <submittedName>
        <fullName evidence="10">YNFM family putative membrane transporter</fullName>
    </submittedName>
</protein>
<evidence type="ECO:0000256" key="3">
    <source>
        <dbReference type="ARBA" id="ARBA00022448"/>
    </source>
</evidence>
<keyword evidence="7 8" id="KW-0472">Membrane</keyword>
<dbReference type="Pfam" id="PF07690">
    <property type="entry name" value="MFS_1"/>
    <property type="match status" value="2"/>
</dbReference>
<dbReference type="PANTHER" id="PTHR43271:SF1">
    <property type="entry name" value="INNER MEMBRANE TRANSPORT PROTEIN YNFM"/>
    <property type="match status" value="1"/>
</dbReference>
<dbReference type="CDD" id="cd17324">
    <property type="entry name" value="MFS_NepI_like"/>
    <property type="match status" value="1"/>
</dbReference>
<feature type="transmembrane region" description="Helical" evidence="8">
    <location>
        <begin position="312"/>
        <end position="334"/>
    </location>
</feature>
<feature type="transmembrane region" description="Helical" evidence="8">
    <location>
        <begin position="258"/>
        <end position="276"/>
    </location>
</feature>
<evidence type="ECO:0000256" key="8">
    <source>
        <dbReference type="SAM" id="Phobius"/>
    </source>
</evidence>
<keyword evidence="11" id="KW-1185">Reference proteome</keyword>
<gene>
    <name evidence="10" type="ORF">J2S03_002192</name>
</gene>
<evidence type="ECO:0000313" key="11">
    <source>
        <dbReference type="Proteomes" id="UP001232973"/>
    </source>
</evidence>
<dbReference type="Gene3D" id="1.20.1250.20">
    <property type="entry name" value="MFS general substrate transporter like domains"/>
    <property type="match status" value="1"/>
</dbReference>
<feature type="transmembrane region" description="Helical" evidence="8">
    <location>
        <begin position="374"/>
        <end position="393"/>
    </location>
</feature>
<evidence type="ECO:0000256" key="1">
    <source>
        <dbReference type="ARBA" id="ARBA00004651"/>
    </source>
</evidence>
<feature type="transmembrane region" description="Helical" evidence="8">
    <location>
        <begin position="55"/>
        <end position="76"/>
    </location>
</feature>
<comment type="caution">
    <text evidence="10">The sequence shown here is derived from an EMBL/GenBank/DDBJ whole genome shotgun (WGS) entry which is preliminary data.</text>
</comment>
<feature type="transmembrane region" description="Helical" evidence="8">
    <location>
        <begin position="168"/>
        <end position="191"/>
    </location>
</feature>
<proteinExistence type="inferred from homology"/>
<dbReference type="InterPro" id="IPR036259">
    <property type="entry name" value="MFS_trans_sf"/>
</dbReference>
<keyword evidence="5 8" id="KW-0812">Transmembrane</keyword>
<dbReference type="PROSITE" id="PS50850">
    <property type="entry name" value="MFS"/>
    <property type="match status" value="1"/>
</dbReference>
<organism evidence="10 11">
    <name type="scientific">Alicyclobacillus cycloheptanicus</name>
    <dbReference type="NCBI Taxonomy" id="1457"/>
    <lineage>
        <taxon>Bacteria</taxon>
        <taxon>Bacillati</taxon>
        <taxon>Bacillota</taxon>
        <taxon>Bacilli</taxon>
        <taxon>Bacillales</taxon>
        <taxon>Alicyclobacillaceae</taxon>
        <taxon>Alicyclobacillus</taxon>
    </lineage>
</organism>